<dbReference type="OrthoDB" id="6133115at2759"/>
<dbReference type="EMBL" id="KN847006">
    <property type="protein sequence ID" value="KIW87183.1"/>
    <property type="molecule type" value="Genomic_DNA"/>
</dbReference>
<dbReference type="AlphaFoldDB" id="A0A0D2H1N2"/>
<dbReference type="InterPro" id="IPR005828">
    <property type="entry name" value="MFS_sugar_transport-like"/>
</dbReference>
<dbReference type="GO" id="GO:0022857">
    <property type="term" value="F:transmembrane transporter activity"/>
    <property type="evidence" value="ECO:0007669"/>
    <property type="project" value="InterPro"/>
</dbReference>
<accession>A0A0D2H1N2</accession>
<comment type="subcellular location">
    <subcellularLocation>
        <location evidence="1">Membrane</location>
    </subcellularLocation>
</comment>
<evidence type="ECO:0000256" key="2">
    <source>
        <dbReference type="ARBA" id="ARBA00022692"/>
    </source>
</evidence>
<evidence type="ECO:0000313" key="6">
    <source>
        <dbReference type="Proteomes" id="UP000053789"/>
    </source>
</evidence>
<keyword evidence="3" id="KW-1133">Transmembrane helix</keyword>
<sequence length="104" mass="12143">MFVPDSPRLLLMQNRYEETFKAFQSCRTKSVDKTDQDAIQEEYYLLHLQVPEEMKDPAPLIDFFKRPTLRKRCFVAFLVMCAAQGTGTLAIKSSFSRFYSRSNC</sequence>
<keyword evidence="6" id="KW-1185">Reference proteome</keyword>
<reference evidence="5" key="1">
    <citation type="submission" date="2015-01" db="EMBL/GenBank/DDBJ databases">
        <title>The Genome Sequence of Cladophialophora bantiana CBS 173.52.</title>
        <authorList>
            <consortium name="The Broad Institute Genomics Platform"/>
            <person name="Cuomo C."/>
            <person name="de Hoog S."/>
            <person name="Gorbushina A."/>
            <person name="Stielow B."/>
            <person name="Teixiera M."/>
            <person name="Abouelleil A."/>
            <person name="Chapman S.B."/>
            <person name="Priest M."/>
            <person name="Young S.K."/>
            <person name="Wortman J."/>
            <person name="Nusbaum C."/>
            <person name="Birren B."/>
        </authorList>
    </citation>
    <scope>NUCLEOTIDE SEQUENCE [LARGE SCALE GENOMIC DNA]</scope>
    <source>
        <strain evidence="5">CBS 173.52</strain>
    </source>
</reference>
<dbReference type="VEuPathDB" id="FungiDB:Z519_12294"/>
<dbReference type="HOGENOM" id="CLU_2249837_0_0_1"/>
<organism evidence="5 6">
    <name type="scientific">Cladophialophora bantiana (strain ATCC 10958 / CBS 173.52 / CDC B-1940 / NIH 8579)</name>
    <name type="common">Xylohypha bantiana</name>
    <dbReference type="NCBI Taxonomy" id="1442370"/>
    <lineage>
        <taxon>Eukaryota</taxon>
        <taxon>Fungi</taxon>
        <taxon>Dikarya</taxon>
        <taxon>Ascomycota</taxon>
        <taxon>Pezizomycotina</taxon>
        <taxon>Eurotiomycetes</taxon>
        <taxon>Chaetothyriomycetidae</taxon>
        <taxon>Chaetothyriales</taxon>
        <taxon>Herpotrichiellaceae</taxon>
        <taxon>Cladophialophora</taxon>
    </lineage>
</organism>
<dbReference type="Pfam" id="PF00083">
    <property type="entry name" value="Sugar_tr"/>
    <property type="match status" value="1"/>
</dbReference>
<keyword evidence="2" id="KW-0812">Transmembrane</keyword>
<keyword evidence="4" id="KW-0472">Membrane</keyword>
<protein>
    <submittedName>
        <fullName evidence="5">Uncharacterized protein</fullName>
    </submittedName>
</protein>
<proteinExistence type="predicted"/>
<dbReference type="RefSeq" id="XP_016613852.1">
    <property type="nucleotide sequence ID" value="XM_016770000.1"/>
</dbReference>
<dbReference type="InterPro" id="IPR036259">
    <property type="entry name" value="MFS_trans_sf"/>
</dbReference>
<dbReference type="Proteomes" id="UP000053789">
    <property type="component" value="Unassembled WGS sequence"/>
</dbReference>
<dbReference type="Gene3D" id="1.20.1250.20">
    <property type="entry name" value="MFS general substrate transporter like domains"/>
    <property type="match status" value="1"/>
</dbReference>
<evidence type="ECO:0000256" key="3">
    <source>
        <dbReference type="ARBA" id="ARBA00022989"/>
    </source>
</evidence>
<evidence type="ECO:0000313" key="5">
    <source>
        <dbReference type="EMBL" id="KIW87183.1"/>
    </source>
</evidence>
<gene>
    <name evidence="5" type="ORF">Z519_12294</name>
</gene>
<evidence type="ECO:0000256" key="4">
    <source>
        <dbReference type="ARBA" id="ARBA00023136"/>
    </source>
</evidence>
<dbReference type="GeneID" id="27705222"/>
<dbReference type="GO" id="GO:0016020">
    <property type="term" value="C:membrane"/>
    <property type="evidence" value="ECO:0007669"/>
    <property type="project" value="UniProtKB-SubCell"/>
</dbReference>
<evidence type="ECO:0000256" key="1">
    <source>
        <dbReference type="ARBA" id="ARBA00004370"/>
    </source>
</evidence>
<name>A0A0D2H1N2_CLAB1</name>